<evidence type="ECO:0000256" key="10">
    <source>
        <dbReference type="SAM" id="Phobius"/>
    </source>
</evidence>
<evidence type="ECO:0000256" key="3">
    <source>
        <dbReference type="ARBA" id="ARBA00022475"/>
    </source>
</evidence>
<dbReference type="PROSITE" id="PS50893">
    <property type="entry name" value="ABC_TRANSPORTER_2"/>
    <property type="match status" value="1"/>
</dbReference>
<feature type="domain" description="ABC transporter" evidence="11">
    <location>
        <begin position="333"/>
        <end position="580"/>
    </location>
</feature>
<dbReference type="GO" id="GO:0016887">
    <property type="term" value="F:ATP hydrolysis activity"/>
    <property type="evidence" value="ECO:0007669"/>
    <property type="project" value="InterPro"/>
</dbReference>
<dbReference type="PANTHER" id="PTHR43394:SF1">
    <property type="entry name" value="ATP-BINDING CASSETTE SUB-FAMILY B MEMBER 10, MITOCHONDRIAL"/>
    <property type="match status" value="1"/>
</dbReference>
<sequence>MRLPEADRAAVRAASMRLVREDRGAALVVLLLYGLAAAAGLGLPWLVGVLVNRVESGAGVSAVDRLVPAMAGFAVAQLILERSARYAGHRFGERALARLRERFVDRVLALPTAVVEHAGTGDLMTRTTNDVATVGVAMRDAIPEILISSVRALLVAGAAVLLDPVLGLCVLSGTPLIVLTGRWYLRRARTAYLAEGAASSELSEGLAATATGARTVSALRLGEQRVAIGDQAAVTGYHTRVRTLWLRTVLFTMTDVGRYLPVAVTLVVGGLRYHADAIPLGVVVTAALYANQLADPLDTVLERMERLQTAGAAMSRLTGVHGLPLPPAPDPRVPESDVLEVRAARFAYRPGHNVLSDVDLTVRPGERLAVVGPSGAGKTTLARLLAGIDAPDSGQVTVGGVPVATLPAEELRSRIVLVTQEHHVFLGTLRDNLAIAAPGPDDRHGDRHDDDAFRKALATVDAVWVAELPDGLDTVLGAGGIALDAAQEQQLALARVVLLDPHTVILDEATALLDPATARHAERALGAALHGRTVIAIAHRLRTARDADRIVVMRDGRITEVGTHPELVAANGAYAELWRAQTGTA</sequence>
<evidence type="ECO:0000256" key="8">
    <source>
        <dbReference type="ARBA" id="ARBA00022989"/>
    </source>
</evidence>
<evidence type="ECO:0000256" key="1">
    <source>
        <dbReference type="ARBA" id="ARBA00004651"/>
    </source>
</evidence>
<evidence type="ECO:0000256" key="5">
    <source>
        <dbReference type="ARBA" id="ARBA00022692"/>
    </source>
</evidence>
<comment type="caution">
    <text evidence="13">The sequence shown here is derived from an EMBL/GenBank/DDBJ whole genome shotgun (WGS) entry which is preliminary data.</text>
</comment>
<dbReference type="SUPFAM" id="SSF90123">
    <property type="entry name" value="ABC transporter transmembrane region"/>
    <property type="match status" value="1"/>
</dbReference>
<dbReference type="GO" id="GO:0015421">
    <property type="term" value="F:ABC-type oligopeptide transporter activity"/>
    <property type="evidence" value="ECO:0007669"/>
    <property type="project" value="TreeGrafter"/>
</dbReference>
<accession>A0A4R6RXN9</accession>
<dbReference type="SUPFAM" id="SSF52540">
    <property type="entry name" value="P-loop containing nucleoside triphosphate hydrolases"/>
    <property type="match status" value="1"/>
</dbReference>
<keyword evidence="8 10" id="KW-1133">Transmembrane helix</keyword>
<dbReference type="InterPro" id="IPR039421">
    <property type="entry name" value="Type_1_exporter"/>
</dbReference>
<evidence type="ECO:0000256" key="6">
    <source>
        <dbReference type="ARBA" id="ARBA00022741"/>
    </source>
</evidence>
<dbReference type="Pfam" id="PF00005">
    <property type="entry name" value="ABC_tran"/>
    <property type="match status" value="1"/>
</dbReference>
<gene>
    <name evidence="13" type="ORF">EV186_109107</name>
</gene>
<keyword evidence="7 13" id="KW-0067">ATP-binding</keyword>
<evidence type="ECO:0000313" key="13">
    <source>
        <dbReference type="EMBL" id="TDP91115.1"/>
    </source>
</evidence>
<evidence type="ECO:0000256" key="9">
    <source>
        <dbReference type="ARBA" id="ARBA00023136"/>
    </source>
</evidence>
<dbReference type="SMART" id="SM00382">
    <property type="entry name" value="AAA"/>
    <property type="match status" value="1"/>
</dbReference>
<keyword evidence="9 10" id="KW-0472">Membrane</keyword>
<dbReference type="GO" id="GO:0005886">
    <property type="term" value="C:plasma membrane"/>
    <property type="evidence" value="ECO:0007669"/>
    <property type="project" value="UniProtKB-SubCell"/>
</dbReference>
<dbReference type="AlphaFoldDB" id="A0A4R6RXN9"/>
<feature type="transmembrane region" description="Helical" evidence="10">
    <location>
        <begin position="25"/>
        <end position="47"/>
    </location>
</feature>
<dbReference type="Proteomes" id="UP000295444">
    <property type="component" value="Unassembled WGS sequence"/>
</dbReference>
<dbReference type="InterPro" id="IPR003593">
    <property type="entry name" value="AAA+_ATPase"/>
</dbReference>
<reference evidence="13 14" key="1">
    <citation type="submission" date="2019-03" db="EMBL/GenBank/DDBJ databases">
        <title>Genomic Encyclopedia of Type Strains, Phase IV (KMG-IV): sequencing the most valuable type-strain genomes for metagenomic binning, comparative biology and taxonomic classification.</title>
        <authorList>
            <person name="Goeker M."/>
        </authorList>
    </citation>
    <scope>NUCLEOTIDE SEQUENCE [LARGE SCALE GENOMIC DNA]</scope>
    <source>
        <strain evidence="13 14">DSM 45361</strain>
    </source>
</reference>
<evidence type="ECO:0000256" key="7">
    <source>
        <dbReference type="ARBA" id="ARBA00022840"/>
    </source>
</evidence>
<evidence type="ECO:0000256" key="4">
    <source>
        <dbReference type="ARBA" id="ARBA00022519"/>
    </source>
</evidence>
<dbReference type="InterPro" id="IPR003439">
    <property type="entry name" value="ABC_transporter-like_ATP-bd"/>
</dbReference>
<keyword evidence="3" id="KW-1003">Cell membrane</keyword>
<dbReference type="GO" id="GO:0005524">
    <property type="term" value="F:ATP binding"/>
    <property type="evidence" value="ECO:0007669"/>
    <property type="project" value="UniProtKB-KW"/>
</dbReference>
<name>A0A4R6RXN9_LABRH</name>
<dbReference type="PROSITE" id="PS50929">
    <property type="entry name" value="ABC_TM1F"/>
    <property type="match status" value="1"/>
</dbReference>
<dbReference type="Gene3D" id="1.20.1560.10">
    <property type="entry name" value="ABC transporter type 1, transmembrane domain"/>
    <property type="match status" value="1"/>
</dbReference>
<evidence type="ECO:0000313" key="14">
    <source>
        <dbReference type="Proteomes" id="UP000295444"/>
    </source>
</evidence>
<evidence type="ECO:0000256" key="2">
    <source>
        <dbReference type="ARBA" id="ARBA00022448"/>
    </source>
</evidence>
<dbReference type="EMBL" id="SNXZ01000009">
    <property type="protein sequence ID" value="TDP91115.1"/>
    <property type="molecule type" value="Genomic_DNA"/>
</dbReference>
<evidence type="ECO:0000259" key="12">
    <source>
        <dbReference type="PROSITE" id="PS50929"/>
    </source>
</evidence>
<dbReference type="InterPro" id="IPR011527">
    <property type="entry name" value="ABC1_TM_dom"/>
</dbReference>
<organism evidence="13 14">
    <name type="scientific">Labedaea rhizosphaerae</name>
    <dbReference type="NCBI Taxonomy" id="598644"/>
    <lineage>
        <taxon>Bacteria</taxon>
        <taxon>Bacillati</taxon>
        <taxon>Actinomycetota</taxon>
        <taxon>Actinomycetes</taxon>
        <taxon>Pseudonocardiales</taxon>
        <taxon>Pseudonocardiaceae</taxon>
        <taxon>Labedaea</taxon>
    </lineage>
</organism>
<keyword evidence="14" id="KW-1185">Reference proteome</keyword>
<keyword evidence="5 10" id="KW-0812">Transmembrane</keyword>
<protein>
    <submittedName>
        <fullName evidence="13">ATP-binding cassette subfamily C protein</fullName>
    </submittedName>
</protein>
<dbReference type="PANTHER" id="PTHR43394">
    <property type="entry name" value="ATP-DEPENDENT PERMEASE MDL1, MITOCHONDRIAL"/>
    <property type="match status" value="1"/>
</dbReference>
<dbReference type="InterPro" id="IPR027417">
    <property type="entry name" value="P-loop_NTPase"/>
</dbReference>
<dbReference type="CDD" id="cd07346">
    <property type="entry name" value="ABC_6TM_exporters"/>
    <property type="match status" value="1"/>
</dbReference>
<dbReference type="Pfam" id="PF00664">
    <property type="entry name" value="ABC_membrane"/>
    <property type="match status" value="1"/>
</dbReference>
<comment type="subcellular location">
    <subcellularLocation>
        <location evidence="1">Cell membrane</location>
        <topology evidence="1">Multi-pass membrane protein</topology>
    </subcellularLocation>
</comment>
<evidence type="ECO:0000259" key="11">
    <source>
        <dbReference type="PROSITE" id="PS50893"/>
    </source>
</evidence>
<dbReference type="Gene3D" id="3.40.50.300">
    <property type="entry name" value="P-loop containing nucleotide triphosphate hydrolases"/>
    <property type="match status" value="1"/>
</dbReference>
<dbReference type="InterPro" id="IPR036640">
    <property type="entry name" value="ABC1_TM_sf"/>
</dbReference>
<proteinExistence type="predicted"/>
<keyword evidence="4" id="KW-0997">Cell inner membrane</keyword>
<keyword evidence="2" id="KW-0813">Transport</keyword>
<feature type="domain" description="ABC transmembrane type-1" evidence="12">
    <location>
        <begin position="27"/>
        <end position="309"/>
    </location>
</feature>
<dbReference type="RefSeq" id="WP_243754486.1">
    <property type="nucleotide sequence ID" value="NZ_SNXZ01000009.1"/>
</dbReference>
<dbReference type="FunFam" id="3.40.50.300:FF:001001">
    <property type="entry name" value="Multidrug ABC transporter ATP-binding protein"/>
    <property type="match status" value="1"/>
</dbReference>
<keyword evidence="6" id="KW-0547">Nucleotide-binding</keyword>